<dbReference type="InterPro" id="IPR036864">
    <property type="entry name" value="Zn2-C6_fun-type_DNA-bd_sf"/>
</dbReference>
<dbReference type="Gene3D" id="4.10.240.10">
    <property type="entry name" value="Zn(2)-C6 fungal-type DNA-binding domain"/>
    <property type="match status" value="1"/>
</dbReference>
<keyword evidence="6" id="KW-1185">Reference proteome</keyword>
<dbReference type="Pfam" id="PF04082">
    <property type="entry name" value="Fungal_trans"/>
    <property type="match status" value="1"/>
</dbReference>
<dbReference type="CDD" id="cd12148">
    <property type="entry name" value="fungal_TF_MHR"/>
    <property type="match status" value="1"/>
</dbReference>
<dbReference type="SMART" id="SM00066">
    <property type="entry name" value="GAL4"/>
    <property type="match status" value="1"/>
</dbReference>
<dbReference type="GO" id="GO:0003677">
    <property type="term" value="F:DNA binding"/>
    <property type="evidence" value="ECO:0007669"/>
    <property type="project" value="InterPro"/>
</dbReference>
<feature type="domain" description="Zn(2)-C6 fungal-type" evidence="4">
    <location>
        <begin position="7"/>
        <end position="39"/>
    </location>
</feature>
<dbReference type="PROSITE" id="PS50048">
    <property type="entry name" value="ZN2_CY6_FUNGAL_2"/>
    <property type="match status" value="1"/>
</dbReference>
<dbReference type="InParanoid" id="A0A0C3GYC4"/>
<reference evidence="5 6" key="1">
    <citation type="submission" date="2014-04" db="EMBL/GenBank/DDBJ databases">
        <authorList>
            <consortium name="DOE Joint Genome Institute"/>
            <person name="Kuo A."/>
            <person name="Martino E."/>
            <person name="Perotto S."/>
            <person name="Kohler A."/>
            <person name="Nagy L.G."/>
            <person name="Floudas D."/>
            <person name="Copeland A."/>
            <person name="Barry K.W."/>
            <person name="Cichocki N."/>
            <person name="Veneault-Fourrey C."/>
            <person name="LaButti K."/>
            <person name="Lindquist E.A."/>
            <person name="Lipzen A."/>
            <person name="Lundell T."/>
            <person name="Morin E."/>
            <person name="Murat C."/>
            <person name="Sun H."/>
            <person name="Tunlid A."/>
            <person name="Henrissat B."/>
            <person name="Grigoriev I.V."/>
            <person name="Hibbett D.S."/>
            <person name="Martin F."/>
            <person name="Nordberg H.P."/>
            <person name="Cantor M.N."/>
            <person name="Hua S.X."/>
        </authorList>
    </citation>
    <scope>NUCLEOTIDE SEQUENCE [LARGE SCALE GENOMIC DNA]</scope>
    <source>
        <strain evidence="5 6">Zn</strain>
    </source>
</reference>
<feature type="compositionally biased region" description="Polar residues" evidence="3">
    <location>
        <begin position="65"/>
        <end position="77"/>
    </location>
</feature>
<dbReference type="PROSITE" id="PS00463">
    <property type="entry name" value="ZN2_CY6_FUNGAL_1"/>
    <property type="match status" value="1"/>
</dbReference>
<dbReference type="HOGENOM" id="CLU_006632_3_2_1"/>
<evidence type="ECO:0000256" key="2">
    <source>
        <dbReference type="ARBA" id="ARBA00023242"/>
    </source>
</evidence>
<dbReference type="PANTHER" id="PTHR31668:SF4">
    <property type="entry name" value="TRANSCRIPTIONAL ACTIVATOR PROTEIN DAL81"/>
    <property type="match status" value="1"/>
</dbReference>
<gene>
    <name evidence="5" type="ORF">OIDMADRAFT_206323</name>
</gene>
<dbReference type="PANTHER" id="PTHR31668">
    <property type="entry name" value="GLUCOSE TRANSPORT TRANSCRIPTION REGULATOR RGT1-RELATED-RELATED"/>
    <property type="match status" value="1"/>
</dbReference>
<dbReference type="EMBL" id="KN832887">
    <property type="protein sequence ID" value="KIM95231.1"/>
    <property type="molecule type" value="Genomic_DNA"/>
</dbReference>
<dbReference type="GO" id="GO:0008270">
    <property type="term" value="F:zinc ion binding"/>
    <property type="evidence" value="ECO:0007669"/>
    <property type="project" value="InterPro"/>
</dbReference>
<evidence type="ECO:0000313" key="5">
    <source>
        <dbReference type="EMBL" id="KIM95231.1"/>
    </source>
</evidence>
<evidence type="ECO:0000259" key="4">
    <source>
        <dbReference type="PROSITE" id="PS50048"/>
    </source>
</evidence>
<dbReference type="GO" id="GO:0005634">
    <property type="term" value="C:nucleus"/>
    <property type="evidence" value="ECO:0007669"/>
    <property type="project" value="TreeGrafter"/>
</dbReference>
<protein>
    <recommendedName>
        <fullName evidence="4">Zn(2)-C6 fungal-type domain-containing protein</fullName>
    </recommendedName>
</protein>
<name>A0A0C3GYC4_OIDMZ</name>
<evidence type="ECO:0000313" key="6">
    <source>
        <dbReference type="Proteomes" id="UP000054321"/>
    </source>
</evidence>
<dbReference type="InterPro" id="IPR001138">
    <property type="entry name" value="Zn2Cys6_DnaBD"/>
</dbReference>
<keyword evidence="1" id="KW-0479">Metal-binding</keyword>
<proteinExistence type="predicted"/>
<dbReference type="AlphaFoldDB" id="A0A0C3GYC4"/>
<dbReference type="GO" id="GO:0006351">
    <property type="term" value="P:DNA-templated transcription"/>
    <property type="evidence" value="ECO:0007669"/>
    <property type="project" value="InterPro"/>
</dbReference>
<dbReference type="InterPro" id="IPR007219">
    <property type="entry name" value="XnlR_reg_dom"/>
</dbReference>
<reference evidence="6" key="2">
    <citation type="submission" date="2015-01" db="EMBL/GenBank/DDBJ databases">
        <title>Evolutionary Origins and Diversification of the Mycorrhizal Mutualists.</title>
        <authorList>
            <consortium name="DOE Joint Genome Institute"/>
            <consortium name="Mycorrhizal Genomics Consortium"/>
            <person name="Kohler A."/>
            <person name="Kuo A."/>
            <person name="Nagy L.G."/>
            <person name="Floudas D."/>
            <person name="Copeland A."/>
            <person name="Barry K.W."/>
            <person name="Cichocki N."/>
            <person name="Veneault-Fourrey C."/>
            <person name="LaButti K."/>
            <person name="Lindquist E.A."/>
            <person name="Lipzen A."/>
            <person name="Lundell T."/>
            <person name="Morin E."/>
            <person name="Murat C."/>
            <person name="Riley R."/>
            <person name="Ohm R."/>
            <person name="Sun H."/>
            <person name="Tunlid A."/>
            <person name="Henrissat B."/>
            <person name="Grigoriev I.V."/>
            <person name="Hibbett D.S."/>
            <person name="Martin F."/>
        </authorList>
    </citation>
    <scope>NUCLEOTIDE SEQUENCE [LARGE SCALE GENOMIC DNA]</scope>
    <source>
        <strain evidence="6">Zn</strain>
    </source>
</reference>
<dbReference type="GO" id="GO:0001080">
    <property type="term" value="P:nitrogen catabolite activation of transcription from RNA polymerase II promoter"/>
    <property type="evidence" value="ECO:0007669"/>
    <property type="project" value="TreeGrafter"/>
</dbReference>
<feature type="region of interest" description="Disordered" evidence="3">
    <location>
        <begin position="41"/>
        <end position="77"/>
    </location>
</feature>
<keyword evidence="2" id="KW-0539">Nucleus</keyword>
<evidence type="ECO:0000256" key="3">
    <source>
        <dbReference type="SAM" id="MobiDB-lite"/>
    </source>
</evidence>
<organism evidence="5 6">
    <name type="scientific">Oidiodendron maius (strain Zn)</name>
    <dbReference type="NCBI Taxonomy" id="913774"/>
    <lineage>
        <taxon>Eukaryota</taxon>
        <taxon>Fungi</taxon>
        <taxon>Dikarya</taxon>
        <taxon>Ascomycota</taxon>
        <taxon>Pezizomycotina</taxon>
        <taxon>Leotiomycetes</taxon>
        <taxon>Leotiomycetes incertae sedis</taxon>
        <taxon>Myxotrichaceae</taxon>
        <taxon>Oidiodendron</taxon>
    </lineage>
</organism>
<dbReference type="SMART" id="SM00906">
    <property type="entry name" value="Fungal_trans"/>
    <property type="match status" value="1"/>
</dbReference>
<dbReference type="OrthoDB" id="3034343at2759"/>
<dbReference type="SUPFAM" id="SSF57701">
    <property type="entry name" value="Zn2/Cys6 DNA-binding domain"/>
    <property type="match status" value="1"/>
</dbReference>
<sequence length="660" mass="74925">MSKSQRACDLCRSRKSACRTDRAGLPCRLCSSLGRQCTFDSGPVQRPARRPKKLDYHLPTGGGNTESASSETMSTPSISHPMDLDGSLAAPPVVSLESNSDLNYGRLEDWSASAHQLFADSLFAMPESYVDFEISPSISIRDSSSESDIILPESLSLDSMPDNVNMQIMGPTGDQDPHLIKYHRYNSQNVFKYNRIFYRTMIDQYSFDQFEFTRSDHSSIKSDERSQSAALAEEKENLQKLIPVDVGSRLIQLFYKFVNSHFPVLSPTEMPNPSETSTHLLAAIYLVAEQFTDFDEYLCIQLVYKSTPLQTLFDISWKIISNSMDRPTVATIQACLILLLKSPLDPLSLDRPFKWFLMGTVTHMAQTLGLHLNPEGWRIPAHEIQLRKRLSWLIYAMDKWFALSFGRPSNLNEDNWSITQIHNRGQELSIVEAMEDTYSIQFSKLASILDGVLRKLFSLRALENLRGDYKQTLNIARPLLTELSTWHNELPSSIRFEENARESSVSDNPACLELGYHTLQLTIFRAILRAFRNEPSVIQDRDTLEWREANAQCRAAAKNAVIASHNFTSSLSTKHFQPFWAPWTRTGFAMTCSVCIVLIVTSRGPVEGAEYRLILDKARKALRMQSRSFDMMRFALLKTDAIFWVGFDKVFTSDVELAGF</sequence>
<dbReference type="CDD" id="cd00067">
    <property type="entry name" value="GAL4"/>
    <property type="match status" value="1"/>
</dbReference>
<accession>A0A0C3GYC4</accession>
<dbReference type="GO" id="GO:0000981">
    <property type="term" value="F:DNA-binding transcription factor activity, RNA polymerase II-specific"/>
    <property type="evidence" value="ECO:0007669"/>
    <property type="project" value="InterPro"/>
</dbReference>
<dbReference type="STRING" id="913774.A0A0C3GYC4"/>
<evidence type="ECO:0000256" key="1">
    <source>
        <dbReference type="ARBA" id="ARBA00022723"/>
    </source>
</evidence>
<dbReference type="InterPro" id="IPR050797">
    <property type="entry name" value="Carb_Metab_Trans_Reg"/>
</dbReference>
<dbReference type="Proteomes" id="UP000054321">
    <property type="component" value="Unassembled WGS sequence"/>
</dbReference>